<evidence type="ECO:0000256" key="1">
    <source>
        <dbReference type="ARBA" id="ARBA00004141"/>
    </source>
</evidence>
<dbReference type="PANTHER" id="PTHR23502:SF151">
    <property type="entry name" value="MAJOR FACILITATOR SUPERFAMILY (MFS) PROFILE DOMAIN-CONTAINING PROTEIN"/>
    <property type="match status" value="1"/>
</dbReference>
<feature type="compositionally biased region" description="Basic and acidic residues" evidence="7">
    <location>
        <begin position="602"/>
        <end position="618"/>
    </location>
</feature>
<gene>
    <name evidence="10" type="ORF">N0V93_008947</name>
</gene>
<feature type="region of interest" description="Disordered" evidence="7">
    <location>
        <begin position="630"/>
        <end position="649"/>
    </location>
</feature>
<reference evidence="10" key="1">
    <citation type="submission" date="2022-10" db="EMBL/GenBank/DDBJ databases">
        <title>Tapping the CABI collections for fungal endophytes: first genome assemblies for Collariella, Neodidymelliopsis, Ascochyta clinopodiicola, Didymella pomorum, Didymosphaeria variabile, Neocosmospora piperis and Neocucurbitaria cava.</title>
        <authorList>
            <person name="Hill R."/>
        </authorList>
    </citation>
    <scope>NUCLEOTIDE SEQUENCE</scope>
    <source>
        <strain evidence="10">IMI 355082</strain>
    </source>
</reference>
<evidence type="ECO:0000256" key="4">
    <source>
        <dbReference type="ARBA" id="ARBA00022989"/>
    </source>
</evidence>
<dbReference type="GO" id="GO:0005886">
    <property type="term" value="C:plasma membrane"/>
    <property type="evidence" value="ECO:0007669"/>
    <property type="project" value="TreeGrafter"/>
</dbReference>
<feature type="domain" description="Major facilitator superfamily (MFS) profile" evidence="9">
    <location>
        <begin position="398"/>
        <end position="880"/>
    </location>
</feature>
<dbReference type="InterPro" id="IPR016477">
    <property type="entry name" value="Fructo-/Ketosamine-3-kinase"/>
</dbReference>
<dbReference type="InterPro" id="IPR036259">
    <property type="entry name" value="MFS_trans_sf"/>
</dbReference>
<feature type="transmembrane region" description="Helical" evidence="8">
    <location>
        <begin position="523"/>
        <end position="546"/>
    </location>
</feature>
<dbReference type="Pfam" id="PF03881">
    <property type="entry name" value="Fructosamin_kin"/>
    <property type="match status" value="1"/>
</dbReference>
<keyword evidence="11" id="KW-1185">Reference proteome</keyword>
<dbReference type="Gene3D" id="1.20.1720.10">
    <property type="entry name" value="Multidrug resistance protein D"/>
    <property type="match status" value="1"/>
</dbReference>
<dbReference type="InterPro" id="IPR020846">
    <property type="entry name" value="MFS_dom"/>
</dbReference>
<accession>A0A9W8YIR3</accession>
<feature type="transmembrane region" description="Helical" evidence="8">
    <location>
        <begin position="433"/>
        <end position="452"/>
    </location>
</feature>
<dbReference type="SUPFAM" id="SSF56112">
    <property type="entry name" value="Protein kinase-like (PK-like)"/>
    <property type="match status" value="1"/>
</dbReference>
<evidence type="ECO:0000256" key="5">
    <source>
        <dbReference type="ARBA" id="ARBA00023136"/>
    </source>
</evidence>
<evidence type="ECO:0000256" key="8">
    <source>
        <dbReference type="SAM" id="Phobius"/>
    </source>
</evidence>
<keyword evidence="5 8" id="KW-0472">Membrane</keyword>
<sequence>MADEEYVWKEDIPVPAHLIQYIDSGVKKALPTGTQFECISPSGASYWARTAKIEARDKYGDETPFFIKVHQMEHGKAMVSAEYEAMKTLHAAWPELVPEPISWGSYESEEDVYFFVCRFVELSGDIPDISDFPALLAKMHKRPESKSPTGLFGFHITSHGGRMPVPYPLSKTWEACFTKCLEALFDAEEVIQGTDPEIDYLRRSLFAKVIPRLLRPLETDGRVLQPILCHGDLWDGNASIDAATGEPKVFDAVPTYAHNEYDLAPWFIPRHRMTDRYVKAYLNHYEATEPAEDFNDRGILYSVRFDIMSSALYPGNLRFRKVALNNIRNSPVSMTLLRNSIPDDSGVPVDVRRKNNPDSQSSPPPVDRTSFHENLPESPPSVLPIPYSVFTIGQKRYITYLLGYLTLASSLTATIYFPLIPLLAKEYQTSTQAINLTVTLYVVFQGITPAFWGPLSDAFGRRPVLMITFGLYTVASLGLSFSRRSYAALILLRALQSTGGSAIVSLAYAVVADLVTSAERGSMLGPLLASGNIGPCIGPIIGGAVVTSSHPMWCFWTLSCFISNDRLDAPGNAKNNCGQRLCTSTKYMEDMVECHGGLAPGHDADPNSDPERTQTRAEVNDRTIPKEFELKGPALPDSTEEPEEGPTGKGRLIIPNVFVPLRLIFYWDTLISLWLAASPYAVWYLIQTSIPIIYGQNPGGYGFEDVYVGLCYLPGAFGVISGGLIAGKMMDKNYKHIATKVDWRDHLPQADFPIEQARSRFSLAILTFSMLVLIGFGWTVQLRVHPAVPLIFQCYVGAKCTILLQVYSALLVDIFPETPGAIAASNNITRCGLSAAVVAALDPLVISIGHGWFFTIVALLDGGLCVIGVIVLRYYGRVWRRKRSKDN</sequence>
<name>A0A9W8YIR3_9PEZI</name>
<dbReference type="GO" id="GO:0102193">
    <property type="term" value="F:protein-ribulosamine 3-kinase activity"/>
    <property type="evidence" value="ECO:0007669"/>
    <property type="project" value="UniProtKB-EC"/>
</dbReference>
<feature type="region of interest" description="Disordered" evidence="7">
    <location>
        <begin position="345"/>
        <end position="377"/>
    </location>
</feature>
<dbReference type="SUPFAM" id="SSF103473">
    <property type="entry name" value="MFS general substrate transporter"/>
    <property type="match status" value="1"/>
</dbReference>
<comment type="caution">
    <text evidence="10">The sequence shown here is derived from an EMBL/GenBank/DDBJ whole genome shotgun (WGS) entry which is preliminary data.</text>
</comment>
<feature type="transmembrane region" description="Helical" evidence="8">
    <location>
        <begin position="706"/>
        <end position="726"/>
    </location>
</feature>
<dbReference type="GO" id="GO:0022857">
    <property type="term" value="F:transmembrane transporter activity"/>
    <property type="evidence" value="ECO:0007669"/>
    <property type="project" value="InterPro"/>
</dbReference>
<evidence type="ECO:0000256" key="3">
    <source>
        <dbReference type="ARBA" id="ARBA00022692"/>
    </source>
</evidence>
<keyword evidence="4 8" id="KW-1133">Transmembrane helix</keyword>
<feature type="region of interest" description="Disordered" evidence="7">
    <location>
        <begin position="598"/>
        <end position="618"/>
    </location>
</feature>
<organism evidence="10 11">
    <name type="scientific">Gnomoniopsis smithogilvyi</name>
    <dbReference type="NCBI Taxonomy" id="1191159"/>
    <lineage>
        <taxon>Eukaryota</taxon>
        <taxon>Fungi</taxon>
        <taxon>Dikarya</taxon>
        <taxon>Ascomycota</taxon>
        <taxon>Pezizomycotina</taxon>
        <taxon>Sordariomycetes</taxon>
        <taxon>Sordariomycetidae</taxon>
        <taxon>Diaporthales</taxon>
        <taxon>Gnomoniaceae</taxon>
        <taxon>Gnomoniopsis</taxon>
    </lineage>
</organism>
<evidence type="ECO:0000256" key="2">
    <source>
        <dbReference type="ARBA" id="ARBA00011961"/>
    </source>
</evidence>
<evidence type="ECO:0000313" key="10">
    <source>
        <dbReference type="EMBL" id="KAJ4386055.1"/>
    </source>
</evidence>
<feature type="transmembrane region" description="Helical" evidence="8">
    <location>
        <begin position="852"/>
        <end position="875"/>
    </location>
</feature>
<dbReference type="InterPro" id="IPR011009">
    <property type="entry name" value="Kinase-like_dom_sf"/>
</dbReference>
<dbReference type="OrthoDB" id="440553at2759"/>
<protein>
    <recommendedName>
        <fullName evidence="2">protein-ribulosamine 3-kinase</fullName>
        <ecNumber evidence="2">2.7.1.172</ecNumber>
    </recommendedName>
</protein>
<feature type="transmembrane region" description="Helical" evidence="8">
    <location>
        <begin position="663"/>
        <end position="686"/>
    </location>
</feature>
<dbReference type="PANTHER" id="PTHR23502">
    <property type="entry name" value="MAJOR FACILITATOR SUPERFAMILY"/>
    <property type="match status" value="1"/>
</dbReference>
<dbReference type="InterPro" id="IPR011701">
    <property type="entry name" value="MFS"/>
</dbReference>
<evidence type="ECO:0000256" key="7">
    <source>
        <dbReference type="SAM" id="MobiDB-lite"/>
    </source>
</evidence>
<dbReference type="Gene3D" id="3.90.1200.10">
    <property type="match status" value="1"/>
</dbReference>
<dbReference type="Gene3D" id="1.20.1250.20">
    <property type="entry name" value="MFS general substrate transporter like domains"/>
    <property type="match status" value="1"/>
</dbReference>
<dbReference type="Pfam" id="PF07690">
    <property type="entry name" value="MFS_1"/>
    <property type="match status" value="1"/>
</dbReference>
<dbReference type="AlphaFoldDB" id="A0A9W8YIR3"/>
<dbReference type="PROSITE" id="PS50850">
    <property type="entry name" value="MFS"/>
    <property type="match status" value="1"/>
</dbReference>
<dbReference type="Proteomes" id="UP001140453">
    <property type="component" value="Unassembled WGS sequence"/>
</dbReference>
<comment type="catalytic activity">
    <reaction evidence="6">
        <text>N(6)-D-ribulosyl-L-lysyl-[protein] + ATP = N(6)-(3-O-phospho-D-ribulosyl)-L-lysyl-[protein] + ADP + H(+)</text>
        <dbReference type="Rhea" id="RHEA:48432"/>
        <dbReference type="Rhea" id="RHEA-COMP:12103"/>
        <dbReference type="Rhea" id="RHEA-COMP:12104"/>
        <dbReference type="ChEBI" id="CHEBI:15378"/>
        <dbReference type="ChEBI" id="CHEBI:30616"/>
        <dbReference type="ChEBI" id="CHEBI:90418"/>
        <dbReference type="ChEBI" id="CHEBI:90420"/>
        <dbReference type="ChEBI" id="CHEBI:456216"/>
        <dbReference type="EC" id="2.7.1.172"/>
    </reaction>
    <physiologicalReaction direction="left-to-right" evidence="6">
        <dbReference type="Rhea" id="RHEA:48433"/>
    </physiologicalReaction>
</comment>
<dbReference type="EC" id="2.7.1.172" evidence="2"/>
<feature type="transmembrane region" description="Helical" evidence="8">
    <location>
        <begin position="464"/>
        <end position="481"/>
    </location>
</feature>
<keyword evidence="3 8" id="KW-0812">Transmembrane</keyword>
<evidence type="ECO:0000259" key="9">
    <source>
        <dbReference type="PROSITE" id="PS50850"/>
    </source>
</evidence>
<feature type="transmembrane region" description="Helical" evidence="8">
    <location>
        <begin position="397"/>
        <end position="421"/>
    </location>
</feature>
<feature type="transmembrane region" description="Helical" evidence="8">
    <location>
        <begin position="488"/>
        <end position="511"/>
    </location>
</feature>
<comment type="subcellular location">
    <subcellularLocation>
        <location evidence="1">Membrane</location>
        <topology evidence="1">Multi-pass membrane protein</topology>
    </subcellularLocation>
</comment>
<evidence type="ECO:0000256" key="6">
    <source>
        <dbReference type="ARBA" id="ARBA00048655"/>
    </source>
</evidence>
<proteinExistence type="predicted"/>
<dbReference type="EMBL" id="JAPEVB010000006">
    <property type="protein sequence ID" value="KAJ4386055.1"/>
    <property type="molecule type" value="Genomic_DNA"/>
</dbReference>
<feature type="transmembrane region" description="Helical" evidence="8">
    <location>
        <begin position="761"/>
        <end position="778"/>
    </location>
</feature>
<evidence type="ECO:0000313" key="11">
    <source>
        <dbReference type="Proteomes" id="UP001140453"/>
    </source>
</evidence>